<organism evidence="2 3">
    <name type="scientific">Methanomethylovorans hollandica (strain DSM 15978 / NBRC 107637 / DMS1)</name>
    <dbReference type="NCBI Taxonomy" id="867904"/>
    <lineage>
        <taxon>Archaea</taxon>
        <taxon>Methanobacteriati</taxon>
        <taxon>Methanobacteriota</taxon>
        <taxon>Stenosarchaea group</taxon>
        <taxon>Methanomicrobia</taxon>
        <taxon>Methanosarcinales</taxon>
        <taxon>Methanosarcinaceae</taxon>
        <taxon>Methanomethylovorans</taxon>
    </lineage>
</organism>
<dbReference type="HOGENOM" id="CLU_1141572_0_0_2"/>
<dbReference type="STRING" id="867904.Metho_1585"/>
<sequence length="236" mass="26846">MKSNYVSYDYMKSFSRIDQIIDECNSYEEVDYIPSRDKLTYNNGFYVDCTALFVDIRGSSKLPTIHKRPKLAKLYRSYVSEIVALMNGNQSCIEVNIVGDCVSGIFGTNIYYAFSTAAQISSLINVMNYKFKKNEIEIIKVGIGISYGRALMIKAGYSGSGINEVVWMGEVVNEAANLCSYGNKEGDDKQIMVSNLVYDKLNENHKKLLRKNYKRGCYHGNVICVEMDNWYKNNCI</sequence>
<protein>
    <submittedName>
        <fullName evidence="2">Family 3 adenylate cyclase</fullName>
    </submittedName>
</protein>
<dbReference type="KEGG" id="mhz:Metho_1585"/>
<dbReference type="PROSITE" id="PS50125">
    <property type="entry name" value="GUANYLATE_CYCLASE_2"/>
    <property type="match status" value="1"/>
</dbReference>
<dbReference type="Proteomes" id="UP000010866">
    <property type="component" value="Chromosome"/>
</dbReference>
<dbReference type="GO" id="GO:0035556">
    <property type="term" value="P:intracellular signal transduction"/>
    <property type="evidence" value="ECO:0007669"/>
    <property type="project" value="InterPro"/>
</dbReference>
<evidence type="ECO:0000259" key="1">
    <source>
        <dbReference type="PROSITE" id="PS50125"/>
    </source>
</evidence>
<evidence type="ECO:0000313" key="3">
    <source>
        <dbReference type="Proteomes" id="UP000010866"/>
    </source>
</evidence>
<gene>
    <name evidence="2" type="ordered locus">Metho_1585</name>
</gene>
<evidence type="ECO:0000313" key="2">
    <source>
        <dbReference type="EMBL" id="AGB49783.1"/>
    </source>
</evidence>
<dbReference type="AlphaFoldDB" id="L0L0A7"/>
<dbReference type="EMBL" id="CP003362">
    <property type="protein sequence ID" value="AGB49783.1"/>
    <property type="molecule type" value="Genomic_DNA"/>
</dbReference>
<dbReference type="InterPro" id="IPR029787">
    <property type="entry name" value="Nucleotide_cyclase"/>
</dbReference>
<name>L0L0A7_METHD</name>
<dbReference type="Gene3D" id="3.30.70.1230">
    <property type="entry name" value="Nucleotide cyclase"/>
    <property type="match status" value="1"/>
</dbReference>
<dbReference type="GO" id="GO:0009190">
    <property type="term" value="P:cyclic nucleotide biosynthetic process"/>
    <property type="evidence" value="ECO:0007669"/>
    <property type="project" value="InterPro"/>
</dbReference>
<dbReference type="OrthoDB" id="359296at2157"/>
<accession>L0L0A7</accession>
<proteinExistence type="predicted"/>
<reference evidence="3" key="1">
    <citation type="submission" date="2012-02" db="EMBL/GenBank/DDBJ databases">
        <title>Complete sequence of chromosome of Methanomethylovorans hollandica DSM 15978.</title>
        <authorList>
            <person name="Lucas S."/>
            <person name="Copeland A."/>
            <person name="Lapidus A."/>
            <person name="Glavina del Rio T."/>
            <person name="Dalin E."/>
            <person name="Tice H."/>
            <person name="Bruce D."/>
            <person name="Goodwin L."/>
            <person name="Pitluck S."/>
            <person name="Peters L."/>
            <person name="Mikhailova N."/>
            <person name="Held B."/>
            <person name="Kyrpides N."/>
            <person name="Mavromatis K."/>
            <person name="Ivanova N."/>
            <person name="Brettin T."/>
            <person name="Detter J.C."/>
            <person name="Han C."/>
            <person name="Larimer F."/>
            <person name="Land M."/>
            <person name="Hauser L."/>
            <person name="Markowitz V."/>
            <person name="Cheng J.-F."/>
            <person name="Hugenholtz P."/>
            <person name="Woyke T."/>
            <person name="Wu D."/>
            <person name="Spring S."/>
            <person name="Schroeder M."/>
            <person name="Brambilla E."/>
            <person name="Klenk H.-P."/>
            <person name="Eisen J.A."/>
        </authorList>
    </citation>
    <scope>NUCLEOTIDE SEQUENCE [LARGE SCALE GENOMIC DNA]</scope>
    <source>
        <strain evidence="3">DSM 15978 / NBRC 107637 / DMS1</strain>
    </source>
</reference>
<dbReference type="InterPro" id="IPR001054">
    <property type="entry name" value="A/G_cyclase"/>
</dbReference>
<dbReference type="Pfam" id="PF00211">
    <property type="entry name" value="Guanylate_cyc"/>
    <property type="match status" value="1"/>
</dbReference>
<feature type="domain" description="Guanylate cyclase" evidence="1">
    <location>
        <begin position="50"/>
        <end position="179"/>
    </location>
</feature>
<dbReference type="RefSeq" id="WP_015324948.1">
    <property type="nucleotide sequence ID" value="NC_019977.1"/>
</dbReference>
<dbReference type="SUPFAM" id="SSF55073">
    <property type="entry name" value="Nucleotide cyclase"/>
    <property type="match status" value="1"/>
</dbReference>
<dbReference type="GeneID" id="14406098"/>
<keyword evidence="3" id="KW-1185">Reference proteome</keyword>